<dbReference type="InParanoid" id="F5YCL7"/>
<dbReference type="FunFam" id="1.10.3720.10:FF:000004">
    <property type="entry name" value="Sulfate transport system permease protein CysT"/>
    <property type="match status" value="1"/>
</dbReference>
<dbReference type="HOGENOM" id="CLU_016047_14_0_12"/>
<keyword evidence="4 9" id="KW-0812">Transmembrane</keyword>
<keyword evidence="7 9" id="KW-0472">Membrane</keyword>
<evidence type="ECO:0000256" key="9">
    <source>
        <dbReference type="RuleBase" id="RU366001"/>
    </source>
</evidence>
<dbReference type="Gene3D" id="1.10.3720.10">
    <property type="entry name" value="MetI-like"/>
    <property type="match status" value="1"/>
</dbReference>
<dbReference type="GO" id="GO:0015419">
    <property type="term" value="F:ABC-type sulfate transporter activity"/>
    <property type="evidence" value="ECO:0007669"/>
    <property type="project" value="UniProtKB-UniRule"/>
</dbReference>
<dbReference type="FunCoup" id="F5YCL7">
    <property type="interactions" value="257"/>
</dbReference>
<keyword evidence="3 9" id="KW-0813">Transport</keyword>
<dbReference type="KEGG" id="taz:TREAZ_1736"/>
<dbReference type="GO" id="GO:0005886">
    <property type="term" value="C:plasma membrane"/>
    <property type="evidence" value="ECO:0007669"/>
    <property type="project" value="UniProtKB-SubCell"/>
</dbReference>
<comment type="caution">
    <text evidence="9">Lacks conserved residue(s) required for the propagation of feature annotation.</text>
</comment>
<comment type="subcellular location">
    <subcellularLocation>
        <location evidence="1">Cell membrane</location>
        <topology evidence="1">Multi-pass membrane protein</topology>
    </subcellularLocation>
</comment>
<dbReference type="SUPFAM" id="SSF161098">
    <property type="entry name" value="MetI-like"/>
    <property type="match status" value="1"/>
</dbReference>
<gene>
    <name evidence="11" type="primary">cysT</name>
    <name evidence="11" type="ordered locus">TREAZ_1736</name>
</gene>
<dbReference type="Proteomes" id="UP000009222">
    <property type="component" value="Chromosome"/>
</dbReference>
<comment type="function">
    <text evidence="8">Part of the ABC transporter complex CysAWTP (TC 3.A.1.6.1) involved in sulfate/thiosulfate import. Probably responsible for the translocation of the substrate across the membrane.</text>
</comment>
<comment type="subunit">
    <text evidence="2">The complex is composed of two ATP-binding proteins (CysA), two transmembrane proteins (CysT and CysW) and a solute-binding protein (CysP).</text>
</comment>
<sequence>MFMGIKITAAKKPRSRGTGLPGFGLTLGLSMTYMALLIFIPLSALILYSARIGPREFWVLISDERVMAAFKISFLSAFIAALFNFIFGLVIAWVLTRYTFPGKRIIDALIDLPFAIPTAVAGIALAFIFSPNGIMGVFLKNFGLELAYSRKGIVLALVFIGLPFVVRTVQPVIQELDKELEEAAASLGADFYQIFGRVIFPSLFPALLTGFALAFARGLGEYGSIIFISSNQPYHTEIVPLLIVKKLLQFDYRGASVIGVTMLVCAFVLLLLINFLEAFAARGKSR</sequence>
<feature type="transmembrane region" description="Helical" evidence="9">
    <location>
        <begin position="68"/>
        <end position="96"/>
    </location>
</feature>
<keyword evidence="6 9" id="KW-0764">Sulfate transport</keyword>
<evidence type="ECO:0000256" key="7">
    <source>
        <dbReference type="ARBA" id="ARBA00023136"/>
    </source>
</evidence>
<comment type="function">
    <text evidence="9">Part of the ABC transporter complex (TC 3.A.1.6.1) involved in sulfate/thiosulfate import.</text>
</comment>
<organism evidence="11 12">
    <name type="scientific">Leadbettera azotonutricia (strain ATCC BAA-888 / DSM 13862 / ZAS-9)</name>
    <name type="common">Treponema azotonutricium</name>
    <dbReference type="NCBI Taxonomy" id="545695"/>
    <lineage>
        <taxon>Bacteria</taxon>
        <taxon>Pseudomonadati</taxon>
        <taxon>Spirochaetota</taxon>
        <taxon>Spirochaetia</taxon>
        <taxon>Spirochaetales</taxon>
        <taxon>Breznakiellaceae</taxon>
        <taxon>Leadbettera</taxon>
    </lineage>
</organism>
<feature type="transmembrane region" description="Helical" evidence="9">
    <location>
        <begin position="108"/>
        <end position="132"/>
    </location>
</feature>
<feature type="domain" description="ABC transmembrane type-1" evidence="10">
    <location>
        <begin position="70"/>
        <end position="273"/>
    </location>
</feature>
<feature type="transmembrane region" description="Helical" evidence="9">
    <location>
        <begin position="255"/>
        <end position="276"/>
    </location>
</feature>
<proteinExistence type="inferred from homology"/>
<evidence type="ECO:0000256" key="5">
    <source>
        <dbReference type="ARBA" id="ARBA00022989"/>
    </source>
</evidence>
<feature type="transmembrane region" description="Helical" evidence="9">
    <location>
        <begin position="152"/>
        <end position="173"/>
    </location>
</feature>
<keyword evidence="12" id="KW-1185">Reference proteome</keyword>
<dbReference type="PROSITE" id="PS50928">
    <property type="entry name" value="ABC_TM1"/>
    <property type="match status" value="1"/>
</dbReference>
<reference evidence="12" key="1">
    <citation type="submission" date="2009-12" db="EMBL/GenBank/DDBJ databases">
        <title>Complete sequence of Treponema azotonutricium strain ZAS-9.</title>
        <authorList>
            <person name="Tetu S.G."/>
            <person name="Matson E."/>
            <person name="Ren Q."/>
            <person name="Seshadri R."/>
            <person name="Elbourne L."/>
            <person name="Hassan K.A."/>
            <person name="Durkin A."/>
            <person name="Radune D."/>
            <person name="Mohamoud Y."/>
            <person name="Shay R."/>
            <person name="Jin S."/>
            <person name="Zhang X."/>
            <person name="Lucey K."/>
            <person name="Ballor N.R."/>
            <person name="Ottesen E."/>
            <person name="Rosenthal R."/>
            <person name="Allen A."/>
            <person name="Leadbetter J.R."/>
            <person name="Paulsen I.T."/>
        </authorList>
    </citation>
    <scope>NUCLEOTIDE SEQUENCE [LARGE SCALE GENOMIC DNA]</scope>
    <source>
        <strain evidence="12">ATCC BAA-888 / DSM 13862 / ZAS-9</strain>
    </source>
</reference>
<feature type="transmembrane region" description="Helical" evidence="9">
    <location>
        <begin position="194"/>
        <end position="216"/>
    </location>
</feature>
<dbReference type="InterPro" id="IPR035906">
    <property type="entry name" value="MetI-like_sf"/>
</dbReference>
<evidence type="ECO:0000313" key="12">
    <source>
        <dbReference type="Proteomes" id="UP000009222"/>
    </source>
</evidence>
<dbReference type="InterPro" id="IPR000515">
    <property type="entry name" value="MetI-like"/>
</dbReference>
<evidence type="ECO:0000256" key="8">
    <source>
        <dbReference type="ARBA" id="ARBA00025323"/>
    </source>
</evidence>
<dbReference type="eggNOG" id="COG0555">
    <property type="taxonomic scope" value="Bacteria"/>
</dbReference>
<keyword evidence="5 9" id="KW-1133">Transmembrane helix</keyword>
<dbReference type="InterPro" id="IPR005667">
    <property type="entry name" value="Sulph_transpt2"/>
</dbReference>
<dbReference type="PANTHER" id="PTHR30406:SF8">
    <property type="entry name" value="SULFATE TRANSPORT SYSTEM PERMEASE PROTEIN CYST"/>
    <property type="match status" value="1"/>
</dbReference>
<dbReference type="EMBL" id="CP001841">
    <property type="protein sequence ID" value="AEF82820.1"/>
    <property type="molecule type" value="Genomic_DNA"/>
</dbReference>
<feature type="transmembrane region" description="Helical" evidence="9">
    <location>
        <begin position="20"/>
        <end position="48"/>
    </location>
</feature>
<evidence type="ECO:0000256" key="2">
    <source>
        <dbReference type="ARBA" id="ARBA00011779"/>
    </source>
</evidence>
<dbReference type="Pfam" id="PF00528">
    <property type="entry name" value="BPD_transp_1"/>
    <property type="match status" value="1"/>
</dbReference>
<dbReference type="NCBIfam" id="TIGR02139">
    <property type="entry name" value="permease_CysT"/>
    <property type="match status" value="1"/>
</dbReference>
<name>F5YCL7_LEAAZ</name>
<evidence type="ECO:0000259" key="10">
    <source>
        <dbReference type="PROSITE" id="PS50928"/>
    </source>
</evidence>
<evidence type="ECO:0000313" key="11">
    <source>
        <dbReference type="EMBL" id="AEF82820.1"/>
    </source>
</evidence>
<evidence type="ECO:0000256" key="4">
    <source>
        <dbReference type="ARBA" id="ARBA00022692"/>
    </source>
</evidence>
<dbReference type="PANTHER" id="PTHR30406">
    <property type="entry name" value="SULFATE TRANSPORT SYSTEM PERMEASE PROTEIN"/>
    <property type="match status" value="1"/>
</dbReference>
<dbReference type="AlphaFoldDB" id="F5YCL7"/>
<evidence type="ECO:0000256" key="6">
    <source>
        <dbReference type="ARBA" id="ARBA00023032"/>
    </source>
</evidence>
<dbReference type="CDD" id="cd06261">
    <property type="entry name" value="TM_PBP2"/>
    <property type="match status" value="1"/>
</dbReference>
<evidence type="ECO:0000256" key="3">
    <source>
        <dbReference type="ARBA" id="ARBA00022448"/>
    </source>
</evidence>
<dbReference type="STRING" id="545695.TREAZ_1736"/>
<dbReference type="NCBIfam" id="TIGR00969">
    <property type="entry name" value="3a0106s02"/>
    <property type="match status" value="1"/>
</dbReference>
<evidence type="ECO:0000256" key="1">
    <source>
        <dbReference type="ARBA" id="ARBA00004651"/>
    </source>
</evidence>
<dbReference type="InterPro" id="IPR011865">
    <property type="entry name" value="CysT_permease"/>
</dbReference>
<comment type="similarity">
    <text evidence="9">Belongs to the binding-protein-dependent transport system permease family. CysTW subfamily.</text>
</comment>
<reference evidence="11 12" key="2">
    <citation type="journal article" date="2011" name="ISME J.">
        <title>RNA-seq reveals cooperative metabolic interactions between two termite-gut spirochete species in co-culture.</title>
        <authorList>
            <person name="Rosenthal A.Z."/>
            <person name="Matson E.G."/>
            <person name="Eldar A."/>
            <person name="Leadbetter J.R."/>
        </authorList>
    </citation>
    <scope>NUCLEOTIDE SEQUENCE [LARGE SCALE GENOMIC DNA]</scope>
    <source>
        <strain evidence="12">ATCC BAA-888 / DSM 13862 / ZAS-9</strain>
    </source>
</reference>
<accession>F5YCL7</accession>
<protein>
    <recommendedName>
        <fullName evidence="9">Sulfate transport system permease protein CysT</fullName>
    </recommendedName>
</protein>